<keyword evidence="5" id="KW-1133">Transmembrane helix</keyword>
<keyword evidence="7" id="KW-1185">Reference proteome</keyword>
<evidence type="ECO:0000256" key="5">
    <source>
        <dbReference type="SAM" id="Phobius"/>
    </source>
</evidence>
<name>A0A0C9V2K1_SPHS4</name>
<evidence type="ECO:0000256" key="2">
    <source>
        <dbReference type="ARBA" id="ARBA00022630"/>
    </source>
</evidence>
<dbReference type="GO" id="GO:0004499">
    <property type="term" value="F:N,N-dimethylaniline monooxygenase activity"/>
    <property type="evidence" value="ECO:0007669"/>
    <property type="project" value="InterPro"/>
</dbReference>
<reference evidence="6 7" key="1">
    <citation type="submission" date="2014-06" db="EMBL/GenBank/DDBJ databases">
        <title>Evolutionary Origins and Diversification of the Mycorrhizal Mutualists.</title>
        <authorList>
            <consortium name="DOE Joint Genome Institute"/>
            <consortium name="Mycorrhizal Genomics Consortium"/>
            <person name="Kohler A."/>
            <person name="Kuo A."/>
            <person name="Nagy L.G."/>
            <person name="Floudas D."/>
            <person name="Copeland A."/>
            <person name="Barry K.W."/>
            <person name="Cichocki N."/>
            <person name="Veneault-Fourrey C."/>
            <person name="LaButti K."/>
            <person name="Lindquist E.A."/>
            <person name="Lipzen A."/>
            <person name="Lundell T."/>
            <person name="Morin E."/>
            <person name="Murat C."/>
            <person name="Riley R."/>
            <person name="Ohm R."/>
            <person name="Sun H."/>
            <person name="Tunlid A."/>
            <person name="Henrissat B."/>
            <person name="Grigoriev I.V."/>
            <person name="Hibbett D.S."/>
            <person name="Martin F."/>
        </authorList>
    </citation>
    <scope>NUCLEOTIDE SEQUENCE [LARGE SCALE GENOMIC DNA]</scope>
    <source>
        <strain evidence="6 7">SS14</strain>
    </source>
</reference>
<dbReference type="GO" id="GO:0050661">
    <property type="term" value="F:NADP binding"/>
    <property type="evidence" value="ECO:0007669"/>
    <property type="project" value="InterPro"/>
</dbReference>
<dbReference type="PANTHER" id="PTHR42877">
    <property type="entry name" value="L-ORNITHINE N(5)-MONOOXYGENASE-RELATED"/>
    <property type="match status" value="1"/>
</dbReference>
<organism evidence="6 7">
    <name type="scientific">Sphaerobolus stellatus (strain SS14)</name>
    <dbReference type="NCBI Taxonomy" id="990650"/>
    <lineage>
        <taxon>Eukaryota</taxon>
        <taxon>Fungi</taxon>
        <taxon>Dikarya</taxon>
        <taxon>Basidiomycota</taxon>
        <taxon>Agaricomycotina</taxon>
        <taxon>Agaricomycetes</taxon>
        <taxon>Phallomycetidae</taxon>
        <taxon>Geastrales</taxon>
        <taxon>Sphaerobolaceae</taxon>
        <taxon>Sphaerobolus</taxon>
    </lineage>
</organism>
<keyword evidence="4" id="KW-0560">Oxidoreductase</keyword>
<dbReference type="InterPro" id="IPR000960">
    <property type="entry name" value="Flavin_mOase"/>
</dbReference>
<evidence type="ECO:0000256" key="4">
    <source>
        <dbReference type="ARBA" id="ARBA00023002"/>
    </source>
</evidence>
<feature type="transmembrane region" description="Helical" evidence="5">
    <location>
        <begin position="12"/>
        <end position="30"/>
    </location>
</feature>
<dbReference type="PANTHER" id="PTHR42877:SF4">
    <property type="entry name" value="FAD_NAD(P)-BINDING DOMAIN-CONTAINING PROTEIN-RELATED"/>
    <property type="match status" value="1"/>
</dbReference>
<evidence type="ECO:0008006" key="8">
    <source>
        <dbReference type="Google" id="ProtNLM"/>
    </source>
</evidence>
<dbReference type="AlphaFoldDB" id="A0A0C9V2K1"/>
<dbReference type="InterPro" id="IPR036188">
    <property type="entry name" value="FAD/NAD-bd_sf"/>
</dbReference>
<dbReference type="SUPFAM" id="SSF51905">
    <property type="entry name" value="FAD/NAD(P)-binding domain"/>
    <property type="match status" value="1"/>
</dbReference>
<keyword evidence="2" id="KW-0285">Flavoprotein</keyword>
<evidence type="ECO:0000313" key="7">
    <source>
        <dbReference type="Proteomes" id="UP000054279"/>
    </source>
</evidence>
<dbReference type="GO" id="GO:0050660">
    <property type="term" value="F:flavin adenine dinucleotide binding"/>
    <property type="evidence" value="ECO:0007669"/>
    <property type="project" value="InterPro"/>
</dbReference>
<dbReference type="EMBL" id="KN837138">
    <property type="protein sequence ID" value="KIJ41244.1"/>
    <property type="molecule type" value="Genomic_DNA"/>
</dbReference>
<evidence type="ECO:0000313" key="6">
    <source>
        <dbReference type="EMBL" id="KIJ41244.1"/>
    </source>
</evidence>
<comment type="similarity">
    <text evidence="1">Belongs to the FAD-binding monooxygenase family.</text>
</comment>
<evidence type="ECO:0000256" key="3">
    <source>
        <dbReference type="ARBA" id="ARBA00022827"/>
    </source>
</evidence>
<keyword evidence="5" id="KW-0472">Membrane</keyword>
<accession>A0A0C9V2K1</accession>
<dbReference type="OrthoDB" id="74360at2759"/>
<dbReference type="Pfam" id="PF00743">
    <property type="entry name" value="FMO-like"/>
    <property type="match status" value="1"/>
</dbReference>
<dbReference type="Gene3D" id="3.50.50.60">
    <property type="entry name" value="FAD/NAD(P)-binding domain"/>
    <property type="match status" value="2"/>
</dbReference>
<protein>
    <recommendedName>
        <fullName evidence="8">L-ornithine N(5)-oxygenase</fullName>
    </recommendedName>
</protein>
<gene>
    <name evidence="6" type="ORF">M422DRAFT_780394</name>
</gene>
<evidence type="ECO:0000256" key="1">
    <source>
        <dbReference type="ARBA" id="ARBA00010139"/>
    </source>
</evidence>
<keyword evidence="5" id="KW-0812">Transmembrane</keyword>
<dbReference type="HOGENOM" id="CLU_006937_7_0_1"/>
<keyword evidence="3" id="KW-0274">FAD</keyword>
<proteinExistence type="inferred from homology"/>
<dbReference type="Proteomes" id="UP000054279">
    <property type="component" value="Unassembled WGS sequence"/>
</dbReference>
<dbReference type="PRINTS" id="PR00370">
    <property type="entry name" value="FMOXYGENASE"/>
</dbReference>
<sequence length="561" mass="63766">MSSNISIQKTEIRVIIVGAGLGGISAAIALKGKLGFTNFQIFEKASEVGGTWRDNNYPGCACDVPVHWYSHSKELKPDWSTYYAEQPEIYEYWKFLAKKYGLYSKIQFNSNVCALIWNEERQYWKAEVEHDGRKDSAIAEIVFLASGGLVLPGYASIKGIDSFEGPKFHSARWDYNVDLRGKTVGVIGNGCSSAQFIPKISEDPSVHVINFCRTPSWIVPRTQFSYPTIVKLAFRWIPFLARAHRNFLACFTDLAFFIWVKRNVRLRNFAQKLLIRYMKKTAPKEYHDVLTPNYPMGCKRIIRDPGYYEALNRPNVELVFGGVEEIVQDEIITGKGEKYKCDVLIFGTGFLFINPDVRITGRGGQDLYEYFDSRGGPEAYIGTAVPGFPNIFTILGPNIASGHVSAIFSEEQQILYALQLCKPIFEGKAKSFEVRRDVSENYNVDLQRRLDETVWTSCHSYYRNGSSNSGKVVATFPGSLLRQWYITRKVNWDAFVGVEAESWEKERKKQKFLRTVRSVLFTFTFTGIALYLWKGGLDLEKVSAAFNLVLNAVKERLKLGA</sequence>
<dbReference type="InterPro" id="IPR020946">
    <property type="entry name" value="Flavin_mOase-like"/>
</dbReference>
<dbReference type="InterPro" id="IPR051209">
    <property type="entry name" value="FAD-bind_Monooxygenase_sf"/>
</dbReference>